<dbReference type="Pfam" id="PF01479">
    <property type="entry name" value="S4"/>
    <property type="match status" value="1"/>
</dbReference>
<evidence type="ECO:0000256" key="3">
    <source>
        <dbReference type="ARBA" id="ARBA00023235"/>
    </source>
</evidence>
<dbReference type="GO" id="GO:0005829">
    <property type="term" value="C:cytosol"/>
    <property type="evidence" value="ECO:0007669"/>
    <property type="project" value="UniProtKB-ARBA"/>
</dbReference>
<dbReference type="InterPro" id="IPR042092">
    <property type="entry name" value="PsdUridine_s_RsuA/RluB/E/F_cat"/>
</dbReference>
<dbReference type="InterPro" id="IPR036986">
    <property type="entry name" value="S4_RNA-bd_sf"/>
</dbReference>
<evidence type="ECO:0000256" key="2">
    <source>
        <dbReference type="ARBA" id="ARBA00022884"/>
    </source>
</evidence>
<dbReference type="Proteomes" id="UP000183954">
    <property type="component" value="Unassembled WGS sequence"/>
</dbReference>
<dbReference type="InterPro" id="IPR000748">
    <property type="entry name" value="PsdUridine_synth_RsuA/RluB/E/F"/>
</dbReference>
<dbReference type="Gene3D" id="3.10.290.10">
    <property type="entry name" value="RNA-binding S4 domain"/>
    <property type="match status" value="1"/>
</dbReference>
<dbReference type="OrthoDB" id="9807213at2"/>
<dbReference type="InterPro" id="IPR006145">
    <property type="entry name" value="PsdUridine_synth_RsuA/RluA"/>
</dbReference>
<comment type="similarity">
    <text evidence="1 5">Belongs to the pseudouridine synthase RsuA family.</text>
</comment>
<proteinExistence type="inferred from homology"/>
<dbReference type="SUPFAM" id="SSF55120">
    <property type="entry name" value="Pseudouridine synthase"/>
    <property type="match status" value="1"/>
</dbReference>
<dbReference type="AlphaFoldDB" id="A0A1M5YXU5"/>
<sequence length="257" mass="28636">MAQDKENRERLQKVLAQAGVASRRHAEQLILEGRVSVNGVKIPALGHKVGTEDYIEVDGKPVQRSEKLHYYLLNKPVSVITSVNDPQGRPTVIDLMKEVPVRVYPVGRLDYDTSGALLLTNDGELAHRLMHPSYGVEKTYRVWVQGPVGISALDNLRQGVLLEDGNTAPAIVERVVCGVLKKSTEKSKSDRLEILEVTIHEGRNRQVRRMFAAVGYPVLKLERVRFGSLSQGNTLRPGAYRALTKEEIQELRTKAGL</sequence>
<dbReference type="InterPro" id="IPR020103">
    <property type="entry name" value="PsdUridine_synth_cat_dom_sf"/>
</dbReference>
<dbReference type="CDD" id="cd00165">
    <property type="entry name" value="S4"/>
    <property type="match status" value="1"/>
</dbReference>
<dbReference type="PANTHER" id="PTHR47683:SF2">
    <property type="entry name" value="RNA-BINDING S4 DOMAIN-CONTAINING PROTEIN"/>
    <property type="match status" value="1"/>
</dbReference>
<dbReference type="SMART" id="SM00363">
    <property type="entry name" value="S4"/>
    <property type="match status" value="1"/>
</dbReference>
<dbReference type="Gene3D" id="3.30.70.580">
    <property type="entry name" value="Pseudouridine synthase I, catalytic domain, N-terminal subdomain"/>
    <property type="match status" value="1"/>
</dbReference>
<dbReference type="EMBL" id="FQXJ01000009">
    <property type="protein sequence ID" value="SHI16658.1"/>
    <property type="molecule type" value="Genomic_DNA"/>
</dbReference>
<dbReference type="SUPFAM" id="SSF55174">
    <property type="entry name" value="Alpha-L RNA-binding motif"/>
    <property type="match status" value="1"/>
</dbReference>
<reference evidence="8" key="1">
    <citation type="submission" date="2016-11" db="EMBL/GenBank/DDBJ databases">
        <authorList>
            <person name="Varghese N."/>
            <person name="Submissions S."/>
        </authorList>
    </citation>
    <scope>NUCLEOTIDE SEQUENCE [LARGE SCALE GENOMIC DNA]</scope>
    <source>
        <strain evidence="8">DSM 15449</strain>
    </source>
</reference>
<dbReference type="FunFam" id="3.10.290.10:FF:000003">
    <property type="entry name" value="Pseudouridine synthase"/>
    <property type="match status" value="1"/>
</dbReference>
<keyword evidence="8" id="KW-1185">Reference proteome</keyword>
<keyword evidence="3 5" id="KW-0413">Isomerase</keyword>
<dbReference type="RefSeq" id="WP_073030263.1">
    <property type="nucleotide sequence ID" value="NZ_FQXJ01000009.1"/>
</dbReference>
<dbReference type="PROSITE" id="PS01149">
    <property type="entry name" value="PSI_RSU"/>
    <property type="match status" value="1"/>
</dbReference>
<evidence type="ECO:0000256" key="4">
    <source>
        <dbReference type="PROSITE-ProRule" id="PRU00182"/>
    </source>
</evidence>
<gene>
    <name evidence="7" type="ORF">SAMN02746098_02712</name>
</gene>
<dbReference type="InterPro" id="IPR018496">
    <property type="entry name" value="PsdUridine_synth_RsuA/RluB_CS"/>
</dbReference>
<dbReference type="Gene3D" id="3.30.70.1560">
    <property type="entry name" value="Alpha-L RNA-binding motif"/>
    <property type="match status" value="1"/>
</dbReference>
<dbReference type="InterPro" id="IPR002942">
    <property type="entry name" value="S4_RNA-bd"/>
</dbReference>
<dbReference type="GO" id="GO:0000455">
    <property type="term" value="P:enzyme-directed rRNA pseudouridine synthesis"/>
    <property type="evidence" value="ECO:0007669"/>
    <property type="project" value="UniProtKB-ARBA"/>
</dbReference>
<evidence type="ECO:0000256" key="5">
    <source>
        <dbReference type="RuleBase" id="RU003887"/>
    </source>
</evidence>
<dbReference type="FunFam" id="3.30.70.1560:FF:000001">
    <property type="entry name" value="Pseudouridine synthase"/>
    <property type="match status" value="1"/>
</dbReference>
<organism evidence="7 8">
    <name type="scientific">Desulfosporosinus lacus DSM 15449</name>
    <dbReference type="NCBI Taxonomy" id="1121420"/>
    <lineage>
        <taxon>Bacteria</taxon>
        <taxon>Bacillati</taxon>
        <taxon>Bacillota</taxon>
        <taxon>Clostridia</taxon>
        <taxon>Eubacteriales</taxon>
        <taxon>Desulfitobacteriaceae</taxon>
        <taxon>Desulfosporosinus</taxon>
    </lineage>
</organism>
<dbReference type="InterPro" id="IPR020094">
    <property type="entry name" value="TruA/RsuA/RluB/E/F_N"/>
</dbReference>
<dbReference type="STRING" id="1121420.SAMN02746098_02712"/>
<name>A0A1M5YXU5_9FIRM</name>
<dbReference type="GO" id="GO:0120159">
    <property type="term" value="F:rRNA pseudouridine synthase activity"/>
    <property type="evidence" value="ECO:0007669"/>
    <property type="project" value="UniProtKB-ARBA"/>
</dbReference>
<dbReference type="PROSITE" id="PS50889">
    <property type="entry name" value="S4"/>
    <property type="match status" value="1"/>
</dbReference>
<dbReference type="InterPro" id="IPR050343">
    <property type="entry name" value="RsuA_PseudoU_synthase"/>
</dbReference>
<dbReference type="Pfam" id="PF00849">
    <property type="entry name" value="PseudoU_synth_2"/>
    <property type="match status" value="1"/>
</dbReference>
<keyword evidence="2 4" id="KW-0694">RNA-binding</keyword>
<protein>
    <recommendedName>
        <fullName evidence="5">Pseudouridine synthase</fullName>
        <ecNumber evidence="5">5.4.99.-</ecNumber>
    </recommendedName>
</protein>
<dbReference type="GO" id="GO:0003723">
    <property type="term" value="F:RNA binding"/>
    <property type="evidence" value="ECO:0007669"/>
    <property type="project" value="UniProtKB-KW"/>
</dbReference>
<evidence type="ECO:0000313" key="8">
    <source>
        <dbReference type="Proteomes" id="UP000183954"/>
    </source>
</evidence>
<feature type="domain" description="RNA-binding S4" evidence="6">
    <location>
        <begin position="9"/>
        <end position="72"/>
    </location>
</feature>
<evidence type="ECO:0000259" key="6">
    <source>
        <dbReference type="SMART" id="SM00363"/>
    </source>
</evidence>
<dbReference type="PANTHER" id="PTHR47683">
    <property type="entry name" value="PSEUDOURIDINE SYNTHASE FAMILY PROTEIN-RELATED"/>
    <property type="match status" value="1"/>
</dbReference>
<evidence type="ECO:0000313" key="7">
    <source>
        <dbReference type="EMBL" id="SHI16658.1"/>
    </source>
</evidence>
<accession>A0A1M5YXU5</accession>
<dbReference type="CDD" id="cd02870">
    <property type="entry name" value="PseudoU_synth_RsuA_like"/>
    <property type="match status" value="1"/>
</dbReference>
<dbReference type="EC" id="5.4.99.-" evidence="5"/>
<dbReference type="NCBIfam" id="TIGR00093">
    <property type="entry name" value="pseudouridine synthase"/>
    <property type="match status" value="1"/>
</dbReference>
<evidence type="ECO:0000256" key="1">
    <source>
        <dbReference type="ARBA" id="ARBA00008348"/>
    </source>
</evidence>